<dbReference type="EC" id="2.7.13.3" evidence="2"/>
<accession>A0A1C3EAU8</accession>
<dbReference type="GO" id="GO:0004721">
    <property type="term" value="F:phosphoprotein phosphatase activity"/>
    <property type="evidence" value="ECO:0007669"/>
    <property type="project" value="TreeGrafter"/>
</dbReference>
<comment type="catalytic activity">
    <reaction evidence="1">
        <text>ATP + protein L-histidine = ADP + protein N-phospho-L-histidine.</text>
        <dbReference type="EC" id="2.7.13.3"/>
    </reaction>
</comment>
<protein>
    <recommendedName>
        <fullName evidence="2">histidine kinase</fullName>
        <ecNumber evidence="2">2.7.13.3</ecNumber>
    </recommendedName>
</protein>
<dbReference type="InterPro" id="IPR005467">
    <property type="entry name" value="His_kinase_dom"/>
</dbReference>
<dbReference type="CDD" id="cd00075">
    <property type="entry name" value="HATPase"/>
    <property type="match status" value="1"/>
</dbReference>
<dbReference type="Gene3D" id="1.10.287.130">
    <property type="match status" value="1"/>
</dbReference>
<feature type="domain" description="Histidine kinase" evidence="10">
    <location>
        <begin position="344"/>
        <end position="562"/>
    </location>
</feature>
<evidence type="ECO:0000256" key="2">
    <source>
        <dbReference type="ARBA" id="ARBA00012438"/>
    </source>
</evidence>
<dbReference type="GO" id="GO:0016036">
    <property type="term" value="P:cellular response to phosphate starvation"/>
    <property type="evidence" value="ECO:0007669"/>
    <property type="project" value="TreeGrafter"/>
</dbReference>
<dbReference type="Gene3D" id="3.30.565.10">
    <property type="entry name" value="Histidine kinase-like ATPase, C-terminal domain"/>
    <property type="match status" value="1"/>
</dbReference>
<keyword evidence="5" id="KW-0418">Kinase</keyword>
<reference evidence="11 12" key="1">
    <citation type="submission" date="2016-05" db="EMBL/GenBank/DDBJ databases">
        <title>Genomic and physiological characterization of Planctopirus sp. isolated from fresh water lake.</title>
        <authorList>
            <person name="Subhash Y."/>
            <person name="Ramana C."/>
        </authorList>
    </citation>
    <scope>NUCLEOTIDE SEQUENCE [LARGE SCALE GENOMIC DNA]</scope>
    <source>
        <strain evidence="11 12">JC280</strain>
    </source>
</reference>
<gene>
    <name evidence="11" type="ORF">A6X21_00320</name>
</gene>
<evidence type="ECO:0000256" key="7">
    <source>
        <dbReference type="ARBA" id="ARBA00023136"/>
    </source>
</evidence>
<keyword evidence="4" id="KW-0808">Transferase</keyword>
<keyword evidence="12" id="KW-1185">Reference proteome</keyword>
<dbReference type="Proteomes" id="UP000094828">
    <property type="component" value="Unassembled WGS sequence"/>
</dbReference>
<dbReference type="Gene3D" id="3.30.450.20">
    <property type="entry name" value="PAS domain"/>
    <property type="match status" value="1"/>
</dbReference>
<dbReference type="FunFam" id="1.10.287.130:FF:000001">
    <property type="entry name" value="Two-component sensor histidine kinase"/>
    <property type="match status" value="1"/>
</dbReference>
<dbReference type="InterPro" id="IPR004358">
    <property type="entry name" value="Sig_transdc_His_kin-like_C"/>
</dbReference>
<proteinExistence type="predicted"/>
<dbReference type="SUPFAM" id="SSF55874">
    <property type="entry name" value="ATPase domain of HSP90 chaperone/DNA topoisomerase II/histidine kinase"/>
    <property type="match status" value="1"/>
</dbReference>
<dbReference type="EMBL" id="LYDR01000110">
    <property type="protein sequence ID" value="ODA30363.1"/>
    <property type="molecule type" value="Genomic_DNA"/>
</dbReference>
<dbReference type="AlphaFoldDB" id="A0A1C3EAU8"/>
<evidence type="ECO:0000313" key="12">
    <source>
        <dbReference type="Proteomes" id="UP000094828"/>
    </source>
</evidence>
<dbReference type="Pfam" id="PF00512">
    <property type="entry name" value="HisKA"/>
    <property type="match status" value="1"/>
</dbReference>
<keyword evidence="9" id="KW-0812">Transmembrane</keyword>
<evidence type="ECO:0000256" key="1">
    <source>
        <dbReference type="ARBA" id="ARBA00000085"/>
    </source>
</evidence>
<keyword evidence="3" id="KW-0597">Phosphoprotein</keyword>
<organism evidence="11 12">
    <name type="scientific">Planctopirus hydrillae</name>
    <dbReference type="NCBI Taxonomy" id="1841610"/>
    <lineage>
        <taxon>Bacteria</taxon>
        <taxon>Pseudomonadati</taxon>
        <taxon>Planctomycetota</taxon>
        <taxon>Planctomycetia</taxon>
        <taxon>Planctomycetales</taxon>
        <taxon>Planctomycetaceae</taxon>
        <taxon>Planctopirus</taxon>
    </lineage>
</organism>
<dbReference type="InterPro" id="IPR036097">
    <property type="entry name" value="HisK_dim/P_sf"/>
</dbReference>
<evidence type="ECO:0000256" key="8">
    <source>
        <dbReference type="SAM" id="MobiDB-lite"/>
    </source>
</evidence>
<evidence type="ECO:0000259" key="10">
    <source>
        <dbReference type="PROSITE" id="PS50109"/>
    </source>
</evidence>
<dbReference type="GO" id="GO:0000155">
    <property type="term" value="F:phosphorelay sensor kinase activity"/>
    <property type="evidence" value="ECO:0007669"/>
    <property type="project" value="InterPro"/>
</dbReference>
<evidence type="ECO:0000313" key="11">
    <source>
        <dbReference type="EMBL" id="ODA30363.1"/>
    </source>
</evidence>
<evidence type="ECO:0000256" key="5">
    <source>
        <dbReference type="ARBA" id="ARBA00022777"/>
    </source>
</evidence>
<dbReference type="InterPro" id="IPR050351">
    <property type="entry name" value="BphY/WalK/GraS-like"/>
</dbReference>
<dbReference type="PANTHER" id="PTHR45453">
    <property type="entry name" value="PHOSPHATE REGULON SENSOR PROTEIN PHOR"/>
    <property type="match status" value="1"/>
</dbReference>
<name>A0A1C3EAU8_9PLAN</name>
<evidence type="ECO:0000256" key="4">
    <source>
        <dbReference type="ARBA" id="ARBA00022679"/>
    </source>
</evidence>
<dbReference type="SMART" id="SM00387">
    <property type="entry name" value="HATPase_c"/>
    <property type="match status" value="1"/>
</dbReference>
<feature type="transmembrane region" description="Helical" evidence="9">
    <location>
        <begin position="105"/>
        <end position="129"/>
    </location>
</feature>
<dbReference type="SUPFAM" id="SSF47384">
    <property type="entry name" value="Homodimeric domain of signal transducing histidine kinase"/>
    <property type="match status" value="1"/>
</dbReference>
<dbReference type="STRING" id="1841610.A6X21_00320"/>
<evidence type="ECO:0000256" key="3">
    <source>
        <dbReference type="ARBA" id="ARBA00022553"/>
    </source>
</evidence>
<evidence type="ECO:0000256" key="9">
    <source>
        <dbReference type="SAM" id="Phobius"/>
    </source>
</evidence>
<dbReference type="InterPro" id="IPR036890">
    <property type="entry name" value="HATPase_C_sf"/>
</dbReference>
<dbReference type="PANTHER" id="PTHR45453:SF1">
    <property type="entry name" value="PHOSPHATE REGULON SENSOR PROTEIN PHOR"/>
    <property type="match status" value="1"/>
</dbReference>
<comment type="caution">
    <text evidence="11">The sequence shown here is derived from an EMBL/GenBank/DDBJ whole genome shotgun (WGS) entry which is preliminary data.</text>
</comment>
<keyword evidence="6" id="KW-0902">Two-component regulatory system</keyword>
<dbReference type="FunFam" id="3.30.565.10:FF:000006">
    <property type="entry name" value="Sensor histidine kinase WalK"/>
    <property type="match status" value="1"/>
</dbReference>
<keyword evidence="9" id="KW-1133">Transmembrane helix</keyword>
<feature type="region of interest" description="Disordered" evidence="8">
    <location>
        <begin position="20"/>
        <end position="94"/>
    </location>
</feature>
<sequence>MRGDLPALDARLNALSAEFDIPSEEGTDRNTKLCQQLSGIDPHSTREGSKSHKSTQGSASRSSALQGSTTHSPTTQAHELEAQTSSSTSPGKPPHRRIFQAHYSVLLPLIIPVAVFGQTAVLLCILLFGTPISSLIVFLFCLGGVLISAMIAARYEADAARRLGQPENRTQLTADLVLFRNIISEANHLLQQAEKRTAEAVHARATVEARFKVQKRHVRRLEMALDDMEQPVVVTDVNGHALYQNESARSLYKQISQKLAREVQEQTGLIDILEGMKPLLQETLTRRVASDRRTADVPCLATTYRIHAHTLKENENALLGAALVLQDIGKEVQDRSRHAEFVSSVCHEFKTPMSSIKAYAELLRDGEIDEAEEQQKILVFIDEQVDRLSRLVDNMLNLARIESGVIRVQRKDVEINRLLKSALDVVTPQAAAKSQTVESLLSDLYIPAHVDEDLFSQAVVNLLSNAVKYTPAGGKISLKSRLEEDRVLIEVRDTGMGIPAASLPRLFERFYRVPENMKAAAGTGLGLALVKYIISSIHDGSISVSSRQGEGSCFTISIPAGHRIRKTHRVNDHVLLDN</sequence>
<dbReference type="CDD" id="cd00082">
    <property type="entry name" value="HisKA"/>
    <property type="match status" value="1"/>
</dbReference>
<feature type="compositionally biased region" description="Polar residues" evidence="8">
    <location>
        <begin position="54"/>
        <end position="90"/>
    </location>
</feature>
<dbReference type="PROSITE" id="PS50109">
    <property type="entry name" value="HIS_KIN"/>
    <property type="match status" value="1"/>
</dbReference>
<dbReference type="SMART" id="SM00388">
    <property type="entry name" value="HisKA"/>
    <property type="match status" value="1"/>
</dbReference>
<feature type="transmembrane region" description="Helical" evidence="9">
    <location>
        <begin position="135"/>
        <end position="153"/>
    </location>
</feature>
<dbReference type="GO" id="GO:0005886">
    <property type="term" value="C:plasma membrane"/>
    <property type="evidence" value="ECO:0007669"/>
    <property type="project" value="TreeGrafter"/>
</dbReference>
<dbReference type="InterPro" id="IPR003594">
    <property type="entry name" value="HATPase_dom"/>
</dbReference>
<dbReference type="PRINTS" id="PR00344">
    <property type="entry name" value="BCTRLSENSOR"/>
</dbReference>
<dbReference type="Pfam" id="PF02518">
    <property type="entry name" value="HATPase_c"/>
    <property type="match status" value="1"/>
</dbReference>
<keyword evidence="7 9" id="KW-0472">Membrane</keyword>
<dbReference type="InterPro" id="IPR003661">
    <property type="entry name" value="HisK_dim/P_dom"/>
</dbReference>
<evidence type="ECO:0000256" key="6">
    <source>
        <dbReference type="ARBA" id="ARBA00023012"/>
    </source>
</evidence>